<dbReference type="Proteomes" id="UP000636479">
    <property type="component" value="Unassembled WGS sequence"/>
</dbReference>
<evidence type="ECO:0000256" key="1">
    <source>
        <dbReference type="SAM" id="SignalP"/>
    </source>
</evidence>
<proteinExistence type="predicted"/>
<dbReference type="PANTHER" id="PTHR38123">
    <property type="entry name" value="CELL WALL SERINE-THREONINE-RICH GALACTOMANNOPROTEIN MP1 (AFU_ORTHOLOGUE AFUA_4G03240)"/>
    <property type="match status" value="1"/>
</dbReference>
<dbReference type="GO" id="GO:0005576">
    <property type="term" value="C:extracellular region"/>
    <property type="evidence" value="ECO:0007669"/>
    <property type="project" value="TreeGrafter"/>
</dbReference>
<protein>
    <submittedName>
        <fullName evidence="2">Hydrophobic surface binding protein</fullName>
    </submittedName>
</protein>
<gene>
    <name evidence="2" type="ORF">MIND_01349900</name>
</gene>
<dbReference type="OrthoDB" id="3485059at2759"/>
<dbReference type="GeneID" id="59352451"/>
<feature type="signal peptide" evidence="1">
    <location>
        <begin position="1"/>
        <end position="23"/>
    </location>
</feature>
<name>A0A8H6RZL4_9AGAR</name>
<dbReference type="AlphaFoldDB" id="A0A8H6RZL4"/>
<dbReference type="Pfam" id="PF12296">
    <property type="entry name" value="HsbA"/>
    <property type="match status" value="1"/>
</dbReference>
<dbReference type="RefSeq" id="XP_037213491.1">
    <property type="nucleotide sequence ID" value="XM_037369935.1"/>
</dbReference>
<feature type="chain" id="PRO_5034385355" evidence="1">
    <location>
        <begin position="24"/>
        <end position="182"/>
    </location>
</feature>
<dbReference type="PANTHER" id="PTHR38123:SF1">
    <property type="entry name" value="HYDROPHOBIC SURFACE BINDING PROTEIN"/>
    <property type="match status" value="1"/>
</dbReference>
<keyword evidence="1" id="KW-0732">Signal</keyword>
<evidence type="ECO:0000313" key="2">
    <source>
        <dbReference type="EMBL" id="KAF7289762.1"/>
    </source>
</evidence>
<keyword evidence="3" id="KW-1185">Reference proteome</keyword>
<dbReference type="Gene3D" id="1.20.1280.140">
    <property type="match status" value="1"/>
</dbReference>
<reference evidence="2" key="1">
    <citation type="submission" date="2020-05" db="EMBL/GenBank/DDBJ databases">
        <title>Mycena genomes resolve the evolution of fungal bioluminescence.</title>
        <authorList>
            <person name="Tsai I.J."/>
        </authorList>
    </citation>
    <scope>NUCLEOTIDE SEQUENCE</scope>
    <source>
        <strain evidence="2">171206Taipei</strain>
    </source>
</reference>
<sequence>MMVFPRLFTVLSVAALSVALVAKRDVAAVVADIATITTQVTNLDNAIQAFPVSGGSLAAALGIHNSATALVTSLNTGTTDAVAAGPFTEEEGTAILASVEAIEPTILSALEGIVAKKPGFQSLPIGGLPALILQDLRNLQTATTAFADALIADSPEDLVERATAIRDGITAAFVPAIAAYSS</sequence>
<organism evidence="2 3">
    <name type="scientific">Mycena indigotica</name>
    <dbReference type="NCBI Taxonomy" id="2126181"/>
    <lineage>
        <taxon>Eukaryota</taxon>
        <taxon>Fungi</taxon>
        <taxon>Dikarya</taxon>
        <taxon>Basidiomycota</taxon>
        <taxon>Agaricomycotina</taxon>
        <taxon>Agaricomycetes</taxon>
        <taxon>Agaricomycetidae</taxon>
        <taxon>Agaricales</taxon>
        <taxon>Marasmiineae</taxon>
        <taxon>Mycenaceae</taxon>
        <taxon>Mycena</taxon>
    </lineage>
</organism>
<evidence type="ECO:0000313" key="3">
    <source>
        <dbReference type="Proteomes" id="UP000636479"/>
    </source>
</evidence>
<dbReference type="EMBL" id="JACAZF010000016">
    <property type="protein sequence ID" value="KAF7289762.1"/>
    <property type="molecule type" value="Genomic_DNA"/>
</dbReference>
<accession>A0A8H6RZL4</accession>
<comment type="caution">
    <text evidence="2">The sequence shown here is derived from an EMBL/GenBank/DDBJ whole genome shotgun (WGS) entry which is preliminary data.</text>
</comment>
<dbReference type="InterPro" id="IPR021054">
    <property type="entry name" value="Cell_wall_mannoprotein_1"/>
</dbReference>